<sequence length="88" mass="10261">MRELLEKSANLHFNAILLNIEEINKIENNSKNKENNAINRLYLLIHSLNTTLERSSKFEDIFKQEMSEIVNYADIGYCTFDLLVGLIQ</sequence>
<keyword evidence="2" id="KW-1185">Reference proteome</keyword>
<evidence type="ECO:0000313" key="1">
    <source>
        <dbReference type="EMBL" id="CAK5091190.1"/>
    </source>
</evidence>
<reference evidence="1" key="1">
    <citation type="submission" date="2023-11" db="EMBL/GenBank/DDBJ databases">
        <authorList>
            <person name="Poullet M."/>
        </authorList>
    </citation>
    <scope>NUCLEOTIDE SEQUENCE</scope>
    <source>
        <strain evidence="1">E1834</strain>
    </source>
</reference>
<proteinExistence type="predicted"/>
<dbReference type="EMBL" id="CAVMJV010000086">
    <property type="protein sequence ID" value="CAK5091190.1"/>
    <property type="molecule type" value="Genomic_DNA"/>
</dbReference>
<protein>
    <submittedName>
        <fullName evidence="1">Uncharacterized protein</fullName>
    </submittedName>
</protein>
<evidence type="ECO:0000313" key="2">
    <source>
        <dbReference type="Proteomes" id="UP001497535"/>
    </source>
</evidence>
<accession>A0ACB1AI56</accession>
<comment type="caution">
    <text evidence="1">The sequence shown here is derived from an EMBL/GenBank/DDBJ whole genome shotgun (WGS) entry which is preliminary data.</text>
</comment>
<gene>
    <name evidence="1" type="ORF">MENTE1834_LOCUS39015</name>
</gene>
<dbReference type="Proteomes" id="UP001497535">
    <property type="component" value="Unassembled WGS sequence"/>
</dbReference>
<organism evidence="1 2">
    <name type="scientific">Meloidogyne enterolobii</name>
    <name type="common">Root-knot nematode worm</name>
    <name type="synonym">Meloidogyne mayaguensis</name>
    <dbReference type="NCBI Taxonomy" id="390850"/>
    <lineage>
        <taxon>Eukaryota</taxon>
        <taxon>Metazoa</taxon>
        <taxon>Ecdysozoa</taxon>
        <taxon>Nematoda</taxon>
        <taxon>Chromadorea</taxon>
        <taxon>Rhabditida</taxon>
        <taxon>Tylenchina</taxon>
        <taxon>Tylenchomorpha</taxon>
        <taxon>Tylenchoidea</taxon>
        <taxon>Meloidogynidae</taxon>
        <taxon>Meloidogyninae</taxon>
        <taxon>Meloidogyne</taxon>
    </lineage>
</organism>
<name>A0ACB1AI56_MELEN</name>